<dbReference type="AlphaFoldDB" id="A0A5J5BR28"/>
<keyword evidence="3" id="KW-1133">Transmembrane helix</keyword>
<evidence type="ECO:0000256" key="3">
    <source>
        <dbReference type="SAM" id="Phobius"/>
    </source>
</evidence>
<evidence type="ECO:0000256" key="1">
    <source>
        <dbReference type="ARBA" id="ARBA00008821"/>
    </source>
</evidence>
<feature type="region of interest" description="Disordered" evidence="2">
    <location>
        <begin position="1"/>
        <end position="155"/>
    </location>
</feature>
<keyword evidence="3" id="KW-0472">Membrane</keyword>
<gene>
    <name evidence="4" type="ORF">F0562_022162</name>
</gene>
<keyword evidence="5" id="KW-1185">Reference proteome</keyword>
<accession>A0A5J5BR28</accession>
<feature type="compositionally biased region" description="Pro residues" evidence="2">
    <location>
        <begin position="124"/>
        <end position="133"/>
    </location>
</feature>
<comment type="similarity">
    <text evidence="1">Belongs to the nucleobase:cation symporter-2 (NCS2) (TC 2.A.40) family.</text>
</comment>
<dbReference type="PANTHER" id="PTHR11119">
    <property type="entry name" value="XANTHINE-URACIL / VITAMIN C PERMEASE FAMILY MEMBER"/>
    <property type="match status" value="1"/>
</dbReference>
<feature type="compositionally biased region" description="Basic and acidic residues" evidence="2">
    <location>
        <begin position="91"/>
        <end position="104"/>
    </location>
</feature>
<name>A0A5J5BR28_9ASTE</name>
<dbReference type="Proteomes" id="UP000325577">
    <property type="component" value="Linkage Group LG11"/>
</dbReference>
<evidence type="ECO:0000313" key="5">
    <source>
        <dbReference type="Proteomes" id="UP000325577"/>
    </source>
</evidence>
<evidence type="ECO:0000313" key="4">
    <source>
        <dbReference type="EMBL" id="KAA8544202.1"/>
    </source>
</evidence>
<feature type="compositionally biased region" description="Polar residues" evidence="2">
    <location>
        <begin position="41"/>
        <end position="51"/>
    </location>
</feature>
<feature type="transmembrane region" description="Helical" evidence="3">
    <location>
        <begin position="182"/>
        <end position="204"/>
    </location>
</feature>
<dbReference type="EMBL" id="CM018034">
    <property type="protein sequence ID" value="KAA8544202.1"/>
    <property type="molecule type" value="Genomic_DNA"/>
</dbReference>
<proteinExistence type="inferred from homology"/>
<organism evidence="4 5">
    <name type="scientific">Nyssa sinensis</name>
    <dbReference type="NCBI Taxonomy" id="561372"/>
    <lineage>
        <taxon>Eukaryota</taxon>
        <taxon>Viridiplantae</taxon>
        <taxon>Streptophyta</taxon>
        <taxon>Embryophyta</taxon>
        <taxon>Tracheophyta</taxon>
        <taxon>Spermatophyta</taxon>
        <taxon>Magnoliopsida</taxon>
        <taxon>eudicotyledons</taxon>
        <taxon>Gunneridae</taxon>
        <taxon>Pentapetalae</taxon>
        <taxon>asterids</taxon>
        <taxon>Cornales</taxon>
        <taxon>Nyssaceae</taxon>
        <taxon>Nyssa</taxon>
    </lineage>
</organism>
<dbReference type="OrthoDB" id="1738971at2759"/>
<protein>
    <recommendedName>
        <fullName evidence="6">Nucleobase-ascorbate transporter 12</fullName>
    </recommendedName>
</protein>
<reference evidence="4 5" key="1">
    <citation type="submission" date="2019-09" db="EMBL/GenBank/DDBJ databases">
        <title>A chromosome-level genome assembly of the Chinese tupelo Nyssa sinensis.</title>
        <authorList>
            <person name="Yang X."/>
            <person name="Kang M."/>
            <person name="Yang Y."/>
            <person name="Xiong H."/>
            <person name="Wang M."/>
            <person name="Zhang Z."/>
            <person name="Wang Z."/>
            <person name="Wu H."/>
            <person name="Ma T."/>
            <person name="Liu J."/>
            <person name="Xi Z."/>
        </authorList>
    </citation>
    <scope>NUCLEOTIDE SEQUENCE [LARGE SCALE GENOMIC DNA]</scope>
    <source>
        <strain evidence="4">J267</strain>
        <tissue evidence="4">Leaf</tissue>
    </source>
</reference>
<sequence>MASSDPTKRPRPGPWPPAPESTAMPPSSWAKRTGFRPKFSGETNASDSGQIVAQPKPKEPNSQVDLELGRARPATAVNGEPGSYKLPPLPVEKEQMVKRRKDSDGGAPKNPAAASVNGQVKTAEPPPPLPPSRRPGRNEEVVDVLPPTVDDDGFMSRHSRMKYELRDTPGLVPIGLYGFQHYISMLGSLILIPLVIVPAMGGTYEDTSKRLR</sequence>
<evidence type="ECO:0000256" key="2">
    <source>
        <dbReference type="SAM" id="MobiDB-lite"/>
    </source>
</evidence>
<keyword evidence="3" id="KW-0812">Transmembrane</keyword>
<evidence type="ECO:0008006" key="6">
    <source>
        <dbReference type="Google" id="ProtNLM"/>
    </source>
</evidence>